<dbReference type="PANTHER" id="PTHR43415">
    <property type="entry name" value="SPERMIDINE N(1)-ACETYLTRANSFERASE"/>
    <property type="match status" value="1"/>
</dbReference>
<protein>
    <submittedName>
        <fullName evidence="2">GNAT family protein</fullName>
    </submittedName>
</protein>
<gene>
    <name evidence="2" type="ORF">ABXS70_14100</name>
</gene>
<organism evidence="2">
    <name type="scientific">Paenibacillus sp. AN1007</name>
    <dbReference type="NCBI Taxonomy" id="3151385"/>
    <lineage>
        <taxon>Bacteria</taxon>
        <taxon>Bacillati</taxon>
        <taxon>Bacillota</taxon>
        <taxon>Bacilli</taxon>
        <taxon>Bacillales</taxon>
        <taxon>Paenibacillaceae</taxon>
        <taxon>Paenibacillus</taxon>
    </lineage>
</organism>
<dbReference type="EMBL" id="CP159992">
    <property type="protein sequence ID" value="XCP97753.1"/>
    <property type="molecule type" value="Genomic_DNA"/>
</dbReference>
<evidence type="ECO:0000313" key="2">
    <source>
        <dbReference type="EMBL" id="XCP97753.1"/>
    </source>
</evidence>
<dbReference type="InterPro" id="IPR000182">
    <property type="entry name" value="GNAT_dom"/>
</dbReference>
<sequence>MARIYGERIVLREYQDDDLQYMRQWVNDPDITANLSDNFLYPHSSYETESFFQTMAQGKAANKSFVIGARESLEYIGQIDLYKIDWKNRFASLAIVIGRKEYLGKGYGSEAIRMLQKFAFEELNLNRLELEAYEYNQSAHKCYVQCGFQEEGRYRNKIYKSGTYRDSIVMSILKHEYEHRLHTEALS</sequence>
<dbReference type="Pfam" id="PF13302">
    <property type="entry name" value="Acetyltransf_3"/>
    <property type="match status" value="1"/>
</dbReference>
<dbReference type="PROSITE" id="PS51186">
    <property type="entry name" value="GNAT"/>
    <property type="match status" value="1"/>
</dbReference>
<dbReference type="GO" id="GO:0016747">
    <property type="term" value="F:acyltransferase activity, transferring groups other than amino-acyl groups"/>
    <property type="evidence" value="ECO:0007669"/>
    <property type="project" value="InterPro"/>
</dbReference>
<dbReference type="AlphaFoldDB" id="A0AAU8NLD6"/>
<name>A0AAU8NLD6_9BACL</name>
<accession>A0AAU8NLD6</accession>
<dbReference type="CDD" id="cd04301">
    <property type="entry name" value="NAT_SF"/>
    <property type="match status" value="1"/>
</dbReference>
<dbReference type="SUPFAM" id="SSF55729">
    <property type="entry name" value="Acyl-CoA N-acyltransferases (Nat)"/>
    <property type="match status" value="1"/>
</dbReference>
<dbReference type="Gene3D" id="3.40.630.30">
    <property type="match status" value="1"/>
</dbReference>
<dbReference type="PANTHER" id="PTHR43415:SF3">
    <property type="entry name" value="GNAT-FAMILY ACETYLTRANSFERASE"/>
    <property type="match status" value="1"/>
</dbReference>
<dbReference type="InterPro" id="IPR016181">
    <property type="entry name" value="Acyl_CoA_acyltransferase"/>
</dbReference>
<feature type="domain" description="N-acetyltransferase" evidence="1">
    <location>
        <begin position="9"/>
        <end position="175"/>
    </location>
</feature>
<evidence type="ECO:0000259" key="1">
    <source>
        <dbReference type="PROSITE" id="PS51186"/>
    </source>
</evidence>
<dbReference type="RefSeq" id="WP_342555640.1">
    <property type="nucleotide sequence ID" value="NZ_CP159992.1"/>
</dbReference>
<proteinExistence type="predicted"/>
<reference evidence="2" key="1">
    <citation type="submission" date="2024-05" db="EMBL/GenBank/DDBJ databases">
        <title>Draft genome assemblies of 36 bacteria isolated from hibernating arctic ground squirrels.</title>
        <authorList>
            <person name="McKee H."/>
            <person name="Mullen L."/>
            <person name="Drown D.M."/>
            <person name="Duddleston K.N."/>
        </authorList>
    </citation>
    <scope>NUCLEOTIDE SEQUENCE</scope>
    <source>
        <strain evidence="2">AN1007</strain>
    </source>
</reference>